<keyword evidence="2" id="KW-0326">Glycosidase</keyword>
<name>A0ABY4M1Q3_9ACTN</name>
<accession>A0ABY4M1Q3</accession>
<protein>
    <submittedName>
        <fullName evidence="2">Phosphodiester glycosidase family protein</fullName>
    </submittedName>
</protein>
<gene>
    <name evidence="2" type="ORF">K9S39_07245</name>
</gene>
<keyword evidence="3" id="KW-1185">Reference proteome</keyword>
<dbReference type="GO" id="GO:0016798">
    <property type="term" value="F:hydrolase activity, acting on glycosyl bonds"/>
    <property type="evidence" value="ECO:0007669"/>
    <property type="project" value="UniProtKB-KW"/>
</dbReference>
<dbReference type="InterPro" id="IPR018711">
    <property type="entry name" value="NAGPA"/>
</dbReference>
<dbReference type="EMBL" id="CP086322">
    <property type="protein sequence ID" value="UQA91686.1"/>
    <property type="molecule type" value="Genomic_DNA"/>
</dbReference>
<reference evidence="2" key="1">
    <citation type="submission" date="2021-10" db="EMBL/GenBank/DDBJ databases">
        <title>Streptomyces nigrumlapis sp.nov.,an antimicrobial producing actinobacterium isolated from Black Gobi rocks.</title>
        <authorList>
            <person name="Wen Y."/>
            <person name="Zhang W."/>
            <person name="Liu X.G."/>
        </authorList>
    </citation>
    <scope>NUCLEOTIDE SEQUENCE</scope>
    <source>
        <strain evidence="2">ST13-2-2</strain>
    </source>
</reference>
<proteinExistence type="predicted"/>
<evidence type="ECO:0000313" key="3">
    <source>
        <dbReference type="Proteomes" id="UP000830115"/>
    </source>
</evidence>
<dbReference type="PANTHER" id="PTHR40446">
    <property type="entry name" value="N-ACETYLGLUCOSAMINE-1-PHOSPHODIESTER ALPHA-N-ACETYLGLUCOSAMINIDASE"/>
    <property type="match status" value="1"/>
</dbReference>
<keyword evidence="2" id="KW-0378">Hydrolase</keyword>
<feature type="domain" description="Phosphodiester glycosidase" evidence="1">
    <location>
        <begin position="236"/>
        <end position="413"/>
    </location>
</feature>
<dbReference type="Pfam" id="PF09992">
    <property type="entry name" value="NAGPA"/>
    <property type="match status" value="1"/>
</dbReference>
<evidence type="ECO:0000259" key="1">
    <source>
        <dbReference type="Pfam" id="PF09992"/>
    </source>
</evidence>
<evidence type="ECO:0000313" key="2">
    <source>
        <dbReference type="EMBL" id="UQA91686.1"/>
    </source>
</evidence>
<organism evidence="2 3">
    <name type="scientific">Streptomyces halobius</name>
    <dbReference type="NCBI Taxonomy" id="2879846"/>
    <lineage>
        <taxon>Bacteria</taxon>
        <taxon>Bacillati</taxon>
        <taxon>Actinomycetota</taxon>
        <taxon>Actinomycetes</taxon>
        <taxon>Kitasatosporales</taxon>
        <taxon>Streptomycetaceae</taxon>
        <taxon>Streptomyces</taxon>
    </lineage>
</organism>
<dbReference type="PANTHER" id="PTHR40446:SF2">
    <property type="entry name" value="N-ACETYLGLUCOSAMINE-1-PHOSPHODIESTER ALPHA-N-ACETYLGLUCOSAMINIDASE"/>
    <property type="match status" value="1"/>
</dbReference>
<dbReference type="Proteomes" id="UP000830115">
    <property type="component" value="Chromosome"/>
</dbReference>
<sequence>MKQRFGRVRAFLTVLVAWGMLLGGGVADAARATAAGGALRLSDAVALAPGVKYGEFRVPVKRGTAHGHLLTVDLTDPRVAVNLLHPGAVGARSPVSQLAHVRGAVGAVNGDFFHISETQHPGVEATGAPVGPAVAAGRELKGAVPDGQRFGPVMPPGASTEDVIGVGHDRRARLDRLTLRGAVRTAQGTLPLRGLNQYALPVNGVGAYTARWGGTSRVRATCGTDTDRAAPCSAETAEVTVRHGRVVARAERPGRGGVAAGSVVLVGREEGARQLRKLRLGDRVSVGHRLVGRGPGPLRFAVGGFPIVRNDRPVDGLDSVTPAVRTAAGTGGGGRVLYLMALDGAADRARLTVRELAVVMDRLGARDAVNLDGGGSSTLVTRDPRDLSGPRVVVRNHPSGGAERPVPNAIGVFSLG</sequence>